<keyword evidence="4" id="KW-0597">Phosphoprotein</keyword>
<dbReference type="FunFam" id="2.30.42.10:FF:000017">
    <property type="entry name" value="Amyloid beta A4 protein-binding family A member 1"/>
    <property type="match status" value="1"/>
</dbReference>
<feature type="compositionally biased region" description="Basic and acidic residues" evidence="12">
    <location>
        <begin position="89"/>
        <end position="99"/>
    </location>
</feature>
<feature type="compositionally biased region" description="Pro residues" evidence="12">
    <location>
        <begin position="265"/>
        <end position="277"/>
    </location>
</feature>
<protein>
    <recommendedName>
        <fullName evidence="8">Amyloid-beta A4 precursor protein-binding family A member 3</fullName>
    </recommendedName>
    <alternativeName>
        <fullName evidence="10">Adapter protein X11gamma</fullName>
    </alternativeName>
    <alternativeName>
        <fullName evidence="9">Neuron-specific X11L2 protein</fullName>
    </alternativeName>
    <alternativeName>
        <fullName evidence="11">Neuronal Munc18-1-interacting protein 3</fullName>
    </alternativeName>
</protein>
<dbReference type="GO" id="GO:0005886">
    <property type="term" value="C:plasma membrane"/>
    <property type="evidence" value="ECO:0007669"/>
    <property type="project" value="TreeGrafter"/>
</dbReference>
<feature type="domain" description="PDZ" evidence="14">
    <location>
        <begin position="550"/>
        <end position="626"/>
    </location>
</feature>
<sequence length="640" mass="68503">METAMELLRRPVPPPSRLSGDPPGGPQVELENAGRAPPAVDMDTRPPPHSSGGRAPPRVDSCADMDTRPPGSEESTVRAPPGVDSCADMDIRPPSRGSEEATVIAPPAVDMDTRPPPEVEGPQPGAPDTFHMQELLLQLPACPSGEESCSAPHVCQPCLLHIAMGKGLADMRRRSSEPAGSHGLLLTDSARDGMLTLFQCEAGTLSPGDPRMPLARLEAISSSEEGAAGLEEEGSSSSSSALSREESLCSLADQDPQEEISPLSPNFPAPPKVPGPCEPEDLLDGVVFGAKYLGSTQLQCERHQMASARVRQAQEAVDRVKAPDGESQPMTEVDVMVSTQRVKVLTADTQEALMDHPLQTISYTADIGNVVVIMARRKSPRSPDQPSSQKRPHKMLCHVFQSADAQLIAQAIGQAFGLAYLNFLHSQGLEPERQDNTRVTEQLYNANLAHFTKKDNIREVYIQKEKGEMLGAAVVESGWGSLLPTVVIANLMHGGPAERSGELSIGDYVTSVNGTSLVGLPFSTCQGLIRDLKSQSEVIICIVRCPPVVTAIIQRPDTTYQLGFSVEDGVICSLIRGGIAERGGIRVGHRIIEINGQSVVATAHEKIIQTLLDATGEVHIKTMPASTYRLLTGQETPVYL</sequence>
<evidence type="ECO:0000256" key="11">
    <source>
        <dbReference type="ARBA" id="ARBA00083043"/>
    </source>
</evidence>
<dbReference type="GO" id="GO:0043197">
    <property type="term" value="C:dendritic spine"/>
    <property type="evidence" value="ECO:0007669"/>
    <property type="project" value="TreeGrafter"/>
</dbReference>
<comment type="subcellular location">
    <subcellularLocation>
        <location evidence="1">Cytoplasm</location>
        <location evidence="1">Perinuclear region</location>
    </subcellularLocation>
</comment>
<evidence type="ECO:0000259" key="13">
    <source>
        <dbReference type="PROSITE" id="PS01179"/>
    </source>
</evidence>
<keyword evidence="5" id="KW-0677">Repeat</keyword>
<dbReference type="EMBL" id="WNTK01000007">
    <property type="protein sequence ID" value="KAG9480667.1"/>
    <property type="molecule type" value="Genomic_DNA"/>
</dbReference>
<dbReference type="Proteomes" id="UP000770717">
    <property type="component" value="Unassembled WGS sequence"/>
</dbReference>
<evidence type="ECO:0000256" key="1">
    <source>
        <dbReference type="ARBA" id="ARBA00004556"/>
    </source>
</evidence>
<keyword evidence="6" id="KW-0007">Acetylation</keyword>
<evidence type="ECO:0000256" key="5">
    <source>
        <dbReference type="ARBA" id="ARBA00022737"/>
    </source>
</evidence>
<feature type="compositionally biased region" description="Low complexity" evidence="12">
    <location>
        <begin position="223"/>
        <end position="252"/>
    </location>
</feature>
<evidence type="ECO:0000256" key="9">
    <source>
        <dbReference type="ARBA" id="ARBA00077607"/>
    </source>
</evidence>
<dbReference type="Pfam" id="PF00595">
    <property type="entry name" value="PDZ"/>
    <property type="match status" value="2"/>
</dbReference>
<organism evidence="15 16">
    <name type="scientific">Eleutherodactylus coqui</name>
    <name type="common">Puerto Rican coqui</name>
    <dbReference type="NCBI Taxonomy" id="57060"/>
    <lineage>
        <taxon>Eukaryota</taxon>
        <taxon>Metazoa</taxon>
        <taxon>Chordata</taxon>
        <taxon>Craniata</taxon>
        <taxon>Vertebrata</taxon>
        <taxon>Euteleostomi</taxon>
        <taxon>Amphibia</taxon>
        <taxon>Batrachia</taxon>
        <taxon>Anura</taxon>
        <taxon>Neobatrachia</taxon>
        <taxon>Hyloidea</taxon>
        <taxon>Eleutherodactylidae</taxon>
        <taxon>Eleutherodactylinae</taxon>
        <taxon>Eleutherodactylus</taxon>
        <taxon>Eleutherodactylus</taxon>
    </lineage>
</organism>
<evidence type="ECO:0000256" key="12">
    <source>
        <dbReference type="SAM" id="MobiDB-lite"/>
    </source>
</evidence>
<dbReference type="FunFam" id="2.30.29.30:FF:000222">
    <property type="entry name" value="amyloid beta A4 precursor protein-binding family A member 3"/>
    <property type="match status" value="1"/>
</dbReference>
<dbReference type="PROSITE" id="PS50106">
    <property type="entry name" value="PDZ"/>
    <property type="match status" value="2"/>
</dbReference>
<dbReference type="AlphaFoldDB" id="A0A8J6K5K3"/>
<feature type="region of interest" description="Disordered" evidence="12">
    <location>
        <begin position="1"/>
        <end position="100"/>
    </location>
</feature>
<evidence type="ECO:0000256" key="8">
    <source>
        <dbReference type="ARBA" id="ARBA00067675"/>
    </source>
</evidence>
<comment type="function">
    <text evidence="7">May modulate processing of the amyloid-beta precursor protein (APP) and hence formation of APP-beta. May enhance the activity of HIF1A in macrophages by inhibiting the activity of HIF1AN.</text>
</comment>
<evidence type="ECO:0000256" key="6">
    <source>
        <dbReference type="ARBA" id="ARBA00022990"/>
    </source>
</evidence>
<dbReference type="CDD" id="cd01208">
    <property type="entry name" value="PTB_X11"/>
    <property type="match status" value="1"/>
</dbReference>
<dbReference type="InterPro" id="IPR001478">
    <property type="entry name" value="PDZ"/>
</dbReference>
<feature type="domain" description="PID" evidence="13">
    <location>
        <begin position="284"/>
        <end position="432"/>
    </location>
</feature>
<dbReference type="InterPro" id="IPR006020">
    <property type="entry name" value="PTB/PI_dom"/>
</dbReference>
<dbReference type="FunFam" id="2.30.42.10:FF:000007">
    <property type="entry name" value="Amyloid beta A4 protein-binding family A member"/>
    <property type="match status" value="1"/>
</dbReference>
<evidence type="ECO:0000256" key="4">
    <source>
        <dbReference type="ARBA" id="ARBA00022553"/>
    </source>
</evidence>
<evidence type="ECO:0000256" key="10">
    <source>
        <dbReference type="ARBA" id="ARBA00078850"/>
    </source>
</evidence>
<dbReference type="GO" id="GO:0007268">
    <property type="term" value="P:chemical synaptic transmission"/>
    <property type="evidence" value="ECO:0007669"/>
    <property type="project" value="TreeGrafter"/>
</dbReference>
<name>A0A8J6K5K3_ELECQ</name>
<gene>
    <name evidence="15" type="ORF">GDO78_012240</name>
</gene>
<dbReference type="PANTHER" id="PTHR12345:SF9">
    <property type="entry name" value="AMYLOID-BETA A4 PRECURSOR PROTEIN-BINDING FAMILY A MEMBER 3"/>
    <property type="match status" value="1"/>
</dbReference>
<dbReference type="PROSITE" id="PS01179">
    <property type="entry name" value="PID"/>
    <property type="match status" value="1"/>
</dbReference>
<accession>A0A8J6K5K3</accession>
<feature type="region of interest" description="Disordered" evidence="12">
    <location>
        <begin position="223"/>
        <end position="278"/>
    </location>
</feature>
<dbReference type="InterPro" id="IPR051230">
    <property type="entry name" value="APP-Binding"/>
</dbReference>
<dbReference type="Pfam" id="PF00640">
    <property type="entry name" value="PID"/>
    <property type="match status" value="1"/>
</dbReference>
<dbReference type="Gene3D" id="2.30.29.30">
    <property type="entry name" value="Pleckstrin-homology domain (PH domain)/Phosphotyrosine-binding domain (PTB)"/>
    <property type="match status" value="1"/>
</dbReference>
<dbReference type="GO" id="GO:0001540">
    <property type="term" value="F:amyloid-beta binding"/>
    <property type="evidence" value="ECO:0007669"/>
    <property type="project" value="TreeGrafter"/>
</dbReference>
<feature type="domain" description="PDZ" evidence="14">
    <location>
        <begin position="459"/>
        <end position="544"/>
    </location>
</feature>
<dbReference type="SMART" id="SM00228">
    <property type="entry name" value="PDZ"/>
    <property type="match status" value="2"/>
</dbReference>
<evidence type="ECO:0000313" key="16">
    <source>
        <dbReference type="Proteomes" id="UP000770717"/>
    </source>
</evidence>
<dbReference type="SUPFAM" id="SSF50156">
    <property type="entry name" value="PDZ domain-like"/>
    <property type="match status" value="2"/>
</dbReference>
<dbReference type="PANTHER" id="PTHR12345">
    <property type="entry name" value="SYNTENIN RELATED"/>
    <property type="match status" value="1"/>
</dbReference>
<evidence type="ECO:0000259" key="14">
    <source>
        <dbReference type="PROSITE" id="PS50106"/>
    </source>
</evidence>
<reference evidence="15" key="1">
    <citation type="thesis" date="2020" institute="ProQuest LLC" country="789 East Eisenhower Parkway, Ann Arbor, MI, USA">
        <title>Comparative Genomics and Chromosome Evolution.</title>
        <authorList>
            <person name="Mudd A.B."/>
        </authorList>
    </citation>
    <scope>NUCLEOTIDE SEQUENCE</scope>
    <source>
        <strain evidence="15">HN-11 Male</strain>
        <tissue evidence="15">Kidney and liver</tissue>
    </source>
</reference>
<evidence type="ECO:0000256" key="3">
    <source>
        <dbReference type="ARBA" id="ARBA00022490"/>
    </source>
</evidence>
<dbReference type="InterPro" id="IPR011993">
    <property type="entry name" value="PH-like_dom_sf"/>
</dbReference>
<evidence type="ECO:0000313" key="15">
    <source>
        <dbReference type="EMBL" id="KAG9480667.1"/>
    </source>
</evidence>
<evidence type="ECO:0000256" key="7">
    <source>
        <dbReference type="ARBA" id="ARBA00058713"/>
    </source>
</evidence>
<keyword evidence="2" id="KW-0813">Transport</keyword>
<dbReference type="OrthoDB" id="5987010at2759"/>
<evidence type="ECO:0000256" key="2">
    <source>
        <dbReference type="ARBA" id="ARBA00022448"/>
    </source>
</evidence>
<dbReference type="SMART" id="SM00462">
    <property type="entry name" value="PTB"/>
    <property type="match status" value="1"/>
</dbReference>
<proteinExistence type="predicted"/>
<dbReference type="CDD" id="cd06793">
    <property type="entry name" value="PDZ2_APBA1_3-like"/>
    <property type="match status" value="1"/>
</dbReference>
<comment type="caution">
    <text evidence="15">The sequence shown here is derived from an EMBL/GenBank/DDBJ whole genome shotgun (WGS) entry which is preliminary data.</text>
</comment>
<keyword evidence="3" id="KW-0963">Cytoplasm</keyword>
<dbReference type="InterPro" id="IPR036034">
    <property type="entry name" value="PDZ_sf"/>
</dbReference>
<dbReference type="Gene3D" id="2.30.42.10">
    <property type="match status" value="2"/>
</dbReference>
<dbReference type="CDD" id="cd06720">
    <property type="entry name" value="PDZ1_APBA1_3-like"/>
    <property type="match status" value="1"/>
</dbReference>
<keyword evidence="16" id="KW-1185">Reference proteome</keyword>
<dbReference type="SUPFAM" id="SSF50729">
    <property type="entry name" value="PH domain-like"/>
    <property type="match status" value="1"/>
</dbReference>
<dbReference type="GO" id="GO:0048471">
    <property type="term" value="C:perinuclear region of cytoplasm"/>
    <property type="evidence" value="ECO:0007669"/>
    <property type="project" value="UniProtKB-SubCell"/>
</dbReference>